<dbReference type="Proteomes" id="UP000609323">
    <property type="component" value="Unassembled WGS sequence"/>
</dbReference>
<accession>A0ABQ1FYN7</accession>
<feature type="domain" description="GGDEF" evidence="2">
    <location>
        <begin position="255"/>
        <end position="387"/>
    </location>
</feature>
<feature type="transmembrane region" description="Helical" evidence="1">
    <location>
        <begin position="63"/>
        <end position="86"/>
    </location>
</feature>
<dbReference type="InterPro" id="IPR043128">
    <property type="entry name" value="Rev_trsase/Diguanyl_cyclase"/>
</dbReference>
<dbReference type="SMART" id="SM00267">
    <property type="entry name" value="GGDEF"/>
    <property type="match status" value="1"/>
</dbReference>
<feature type="transmembrane region" description="Helical" evidence="1">
    <location>
        <begin position="98"/>
        <end position="116"/>
    </location>
</feature>
<feature type="transmembrane region" description="Helical" evidence="1">
    <location>
        <begin position="37"/>
        <end position="57"/>
    </location>
</feature>
<dbReference type="CDD" id="cd01949">
    <property type="entry name" value="GGDEF"/>
    <property type="match status" value="1"/>
</dbReference>
<reference evidence="4" key="1">
    <citation type="journal article" date="2019" name="Int. J. Syst. Evol. Microbiol.">
        <title>The Global Catalogue of Microorganisms (GCM) 10K type strain sequencing project: providing services to taxonomists for standard genome sequencing and annotation.</title>
        <authorList>
            <consortium name="The Broad Institute Genomics Platform"/>
            <consortium name="The Broad Institute Genome Sequencing Center for Infectious Disease"/>
            <person name="Wu L."/>
            <person name="Ma J."/>
        </authorList>
    </citation>
    <scope>NUCLEOTIDE SEQUENCE [LARGE SCALE GENOMIC DNA]</scope>
    <source>
        <strain evidence="4">CGMCC 1.15044</strain>
    </source>
</reference>
<dbReference type="RefSeq" id="WP_094094978.1">
    <property type="nucleotide sequence ID" value="NZ_BMHF01000005.1"/>
</dbReference>
<dbReference type="InterPro" id="IPR050469">
    <property type="entry name" value="Diguanylate_Cyclase"/>
</dbReference>
<dbReference type="InterPro" id="IPR000160">
    <property type="entry name" value="GGDEF_dom"/>
</dbReference>
<dbReference type="PANTHER" id="PTHR45138">
    <property type="entry name" value="REGULATORY COMPONENTS OF SENSORY TRANSDUCTION SYSTEM"/>
    <property type="match status" value="1"/>
</dbReference>
<name>A0ABQ1FYN7_9BACL</name>
<feature type="transmembrane region" description="Helical" evidence="1">
    <location>
        <begin position="122"/>
        <end position="144"/>
    </location>
</feature>
<keyword evidence="1" id="KW-0472">Membrane</keyword>
<evidence type="ECO:0000313" key="3">
    <source>
        <dbReference type="EMBL" id="GGA33170.1"/>
    </source>
</evidence>
<dbReference type="SUPFAM" id="SSF55073">
    <property type="entry name" value="Nucleotide cyclase"/>
    <property type="match status" value="1"/>
</dbReference>
<evidence type="ECO:0000259" key="2">
    <source>
        <dbReference type="PROSITE" id="PS50887"/>
    </source>
</evidence>
<feature type="transmembrane region" description="Helical" evidence="1">
    <location>
        <begin position="156"/>
        <end position="173"/>
    </location>
</feature>
<feature type="transmembrane region" description="Helical" evidence="1">
    <location>
        <begin position="6"/>
        <end position="25"/>
    </location>
</feature>
<dbReference type="PROSITE" id="PS50887">
    <property type="entry name" value="GGDEF"/>
    <property type="match status" value="1"/>
</dbReference>
<keyword evidence="1" id="KW-1133">Transmembrane helix</keyword>
<comment type="caution">
    <text evidence="3">The sequence shown here is derived from an EMBL/GenBank/DDBJ whole genome shotgun (WGS) entry which is preliminary data.</text>
</comment>
<feature type="transmembrane region" description="Helical" evidence="1">
    <location>
        <begin position="193"/>
        <end position="212"/>
    </location>
</feature>
<dbReference type="Gene3D" id="3.30.70.270">
    <property type="match status" value="1"/>
</dbReference>
<evidence type="ECO:0000313" key="4">
    <source>
        <dbReference type="Proteomes" id="UP000609323"/>
    </source>
</evidence>
<gene>
    <name evidence="3" type="ORF">GCM10010917_17870</name>
</gene>
<dbReference type="PANTHER" id="PTHR45138:SF9">
    <property type="entry name" value="DIGUANYLATE CYCLASE DGCM-RELATED"/>
    <property type="match status" value="1"/>
</dbReference>
<dbReference type="InterPro" id="IPR029787">
    <property type="entry name" value="Nucleotide_cyclase"/>
</dbReference>
<proteinExistence type="predicted"/>
<protein>
    <submittedName>
        <fullName evidence="3">GGDEF domain-containing protein</fullName>
    </submittedName>
</protein>
<dbReference type="EMBL" id="BMHF01000005">
    <property type="protein sequence ID" value="GGA33170.1"/>
    <property type="molecule type" value="Genomic_DNA"/>
</dbReference>
<keyword evidence="4" id="KW-1185">Reference proteome</keyword>
<dbReference type="NCBIfam" id="TIGR00254">
    <property type="entry name" value="GGDEF"/>
    <property type="match status" value="1"/>
</dbReference>
<sequence length="392" mass="44192">MNIALDMKTVFTLVVLGHLCTMILISAYRRHFAQDSAIYLFSMSKWLQAAVWGLSVFRFTLPGILGIALPNLILFIAAGLELSAVLKVIGGMDLRVKRYMILLMGVSLFGYLLIFFVYNTEWLRICFSSLMLSLFMAYPVYRLAGDKQASALKKTLSVMYGILCITLLVRAVLAVKMVDQMSLYSEANLYQLASYFSIFFMMLVGNIGFILLSKEQADERLLQLASYDDLTGALNRRTFIERAEQCIEELAESRLPVSFILFDIDHYKRINDTYGHEVGDRVLRDMTGAAKRLLEDRGILGRYGGDEFAILLPGLNVQESDALAEWLRSLLAAEGTSEPFIPYTVSMGIVTVTATKQFAVLELYKLSDQALYEAKRKGRNRVERNGIFPAEI</sequence>
<keyword evidence="1" id="KW-0812">Transmembrane</keyword>
<dbReference type="Pfam" id="PF00990">
    <property type="entry name" value="GGDEF"/>
    <property type="match status" value="1"/>
</dbReference>
<organism evidence="3 4">
    <name type="scientific">Paenibacillus physcomitrellae</name>
    <dbReference type="NCBI Taxonomy" id="1619311"/>
    <lineage>
        <taxon>Bacteria</taxon>
        <taxon>Bacillati</taxon>
        <taxon>Bacillota</taxon>
        <taxon>Bacilli</taxon>
        <taxon>Bacillales</taxon>
        <taxon>Paenibacillaceae</taxon>
        <taxon>Paenibacillus</taxon>
    </lineage>
</organism>
<evidence type="ECO:0000256" key="1">
    <source>
        <dbReference type="SAM" id="Phobius"/>
    </source>
</evidence>